<dbReference type="Proteomes" id="UP000472710">
    <property type="component" value="Unassembled WGS sequence"/>
</dbReference>
<proteinExistence type="predicted"/>
<evidence type="ECO:0000313" key="2">
    <source>
        <dbReference type="EMBL" id="GFH73779.1"/>
    </source>
</evidence>
<protein>
    <submittedName>
        <fullName evidence="2">Uncharacterized protein</fullName>
    </submittedName>
</protein>
<evidence type="ECO:0000256" key="1">
    <source>
        <dbReference type="SAM" id="MobiDB-lite"/>
    </source>
</evidence>
<organism evidence="2 3">
    <name type="scientific">Streptomyces diastaticus subsp. diastaticus</name>
    <dbReference type="NCBI Taxonomy" id="68040"/>
    <lineage>
        <taxon>Bacteria</taxon>
        <taxon>Bacillati</taxon>
        <taxon>Actinomycetota</taxon>
        <taxon>Actinomycetes</taxon>
        <taxon>Kitasatosporales</taxon>
        <taxon>Streptomycetaceae</taxon>
        <taxon>Streptomyces</taxon>
        <taxon>Streptomyces diastaticus group</taxon>
    </lineage>
</organism>
<keyword evidence="3" id="KW-1185">Reference proteome</keyword>
<evidence type="ECO:0000313" key="3">
    <source>
        <dbReference type="Proteomes" id="UP000472710"/>
    </source>
</evidence>
<comment type="caution">
    <text evidence="2">The sequence shown here is derived from an EMBL/GenBank/DDBJ whole genome shotgun (WGS) entry which is preliminary data.</text>
</comment>
<feature type="region of interest" description="Disordered" evidence="1">
    <location>
        <begin position="75"/>
        <end position="95"/>
    </location>
</feature>
<dbReference type="EMBL" id="BLLN01000005">
    <property type="protein sequence ID" value="GFH73779.1"/>
    <property type="molecule type" value="Genomic_DNA"/>
</dbReference>
<accession>A0ABQ1CU79</accession>
<sequence>MPPGQSGEDQFATGEVAAGVAQVGGHHSADRAVQLVLTAEQPQAEAIGPKQGAQPHLVAADLSFMNRWTGVWQVPRRTPPTGAGAHRSAVSEVPGAKRRGYRLPPFIRIYKKPAVASQLLHVFGD</sequence>
<name>A0ABQ1CU79_STRDI</name>
<gene>
    <name evidence="2" type="ORF">Sdia_45470</name>
</gene>
<reference evidence="2 3" key="1">
    <citation type="submission" date="2020-02" db="EMBL/GenBank/DDBJ databases">
        <title>Whole genome shotgun sequence of Streptomyces diastaticus subsp. diastaticus NBRC 13412.</title>
        <authorList>
            <person name="Ichikawa N."/>
            <person name="Komaki H."/>
            <person name="Tamura T."/>
        </authorList>
    </citation>
    <scope>NUCLEOTIDE SEQUENCE [LARGE SCALE GENOMIC DNA]</scope>
    <source>
        <strain evidence="2 3">NBRC 13412</strain>
    </source>
</reference>